<dbReference type="Proteomes" id="UP001319080">
    <property type="component" value="Unassembled WGS sequence"/>
</dbReference>
<keyword evidence="1" id="KW-0472">Membrane</keyword>
<dbReference type="CDD" id="cd02966">
    <property type="entry name" value="TlpA_like_family"/>
    <property type="match status" value="1"/>
</dbReference>
<evidence type="ECO:0000313" key="3">
    <source>
        <dbReference type="Proteomes" id="UP001319080"/>
    </source>
</evidence>
<proteinExistence type="predicted"/>
<dbReference type="RefSeq" id="WP_254084831.1">
    <property type="nucleotide sequence ID" value="NZ_JAHESE010000011.1"/>
</dbReference>
<feature type="transmembrane region" description="Helical" evidence="1">
    <location>
        <begin position="12"/>
        <end position="30"/>
    </location>
</feature>
<evidence type="ECO:0000256" key="1">
    <source>
        <dbReference type="SAM" id="Phobius"/>
    </source>
</evidence>
<dbReference type="InterPro" id="IPR036249">
    <property type="entry name" value="Thioredoxin-like_sf"/>
</dbReference>
<keyword evidence="1" id="KW-0812">Transmembrane</keyword>
<organism evidence="2 3">
    <name type="scientific">Dawidia cretensis</name>
    <dbReference type="NCBI Taxonomy" id="2782350"/>
    <lineage>
        <taxon>Bacteria</taxon>
        <taxon>Pseudomonadati</taxon>
        <taxon>Bacteroidota</taxon>
        <taxon>Cytophagia</taxon>
        <taxon>Cytophagales</taxon>
        <taxon>Chryseotaleaceae</taxon>
        <taxon>Dawidia</taxon>
    </lineage>
</organism>
<dbReference type="EMBL" id="JAHESE010000011">
    <property type="protein sequence ID" value="MBT1709250.1"/>
    <property type="molecule type" value="Genomic_DNA"/>
</dbReference>
<accession>A0AAP2DX58</accession>
<protein>
    <submittedName>
        <fullName evidence="2">TlpA family protein disulfide reductase</fullName>
    </submittedName>
</protein>
<keyword evidence="1" id="KW-1133">Transmembrane helix</keyword>
<evidence type="ECO:0000313" key="2">
    <source>
        <dbReference type="EMBL" id="MBT1709250.1"/>
    </source>
</evidence>
<sequence>MSVSAVANASSARFIVWATLTLAVFLLFVHEKVSGQEKRKISHPRTLAVPLSPKAVTQRAIAEINRIRNVMIITQEKAGIPYMRNVFREPWIAQTFMSVNRADTIQGASFQLYILEDTFRLRIAYDGNHLVEIDDDEPERVHITDLRKYPDEARGIMGSLHLSIRNIMEQALKRNATLNTTEENDSLKLEVLFPDLYIELEATRVVIAKDTVGFVSRYVIYLDKHTFLPIKLLRDMPHQTTMETILFQRINFTDTLTIDALKTPAGSVTTTFAATDSLPAAKRRTGINDLTGKSVHEWKLAQVGGDTLSFMALKGKKSVIVFNSLGWKPCMQVLPFLARLAATPGVTVVSIEPFITNQDALKKHRETHVIGYPIVMTNRMLKKTYPGVQVPTFLLTDSGGIIREVIVGYAGLATEAAVQQALQRLH</sequence>
<gene>
    <name evidence="2" type="ORF">KK062_13490</name>
</gene>
<reference evidence="2 3" key="1">
    <citation type="submission" date="2021-05" db="EMBL/GenBank/DDBJ databases">
        <title>A Polyphasic approach of four new species of the genus Ohtaekwangia: Ohtaekwangia histidinii sp. nov., Ohtaekwangia cretensis sp. nov., Ohtaekwangia indiensis sp. nov., Ohtaekwangia reichenbachii sp. nov. from diverse environment.</title>
        <authorList>
            <person name="Octaviana S."/>
        </authorList>
    </citation>
    <scope>NUCLEOTIDE SEQUENCE [LARGE SCALE GENOMIC DNA]</scope>
    <source>
        <strain evidence="2 3">PWU5</strain>
    </source>
</reference>
<keyword evidence="3" id="KW-1185">Reference proteome</keyword>
<name>A0AAP2DX58_9BACT</name>
<dbReference type="Gene3D" id="3.40.30.10">
    <property type="entry name" value="Glutaredoxin"/>
    <property type="match status" value="1"/>
</dbReference>
<comment type="caution">
    <text evidence="2">The sequence shown here is derived from an EMBL/GenBank/DDBJ whole genome shotgun (WGS) entry which is preliminary data.</text>
</comment>
<dbReference type="AlphaFoldDB" id="A0AAP2DX58"/>
<dbReference type="SUPFAM" id="SSF52833">
    <property type="entry name" value="Thioredoxin-like"/>
    <property type="match status" value="1"/>
</dbReference>